<keyword evidence="2" id="KW-0238">DNA-binding</keyword>
<evidence type="ECO:0000259" key="4">
    <source>
        <dbReference type="PROSITE" id="PS51071"/>
    </source>
</evidence>
<dbReference type="InterPro" id="IPR035472">
    <property type="entry name" value="RpiR-like_SIS"/>
</dbReference>
<dbReference type="InterPro" id="IPR046348">
    <property type="entry name" value="SIS_dom_sf"/>
</dbReference>
<dbReference type="RefSeq" id="WP_262400454.1">
    <property type="nucleotide sequence ID" value="NZ_JACRTB010000019.1"/>
</dbReference>
<feature type="domain" description="HTH rpiR-type" evidence="4">
    <location>
        <begin position="3"/>
        <end position="79"/>
    </location>
</feature>
<dbReference type="InterPro" id="IPR000281">
    <property type="entry name" value="HTH_RpiR"/>
</dbReference>
<dbReference type="Pfam" id="PF01380">
    <property type="entry name" value="SIS"/>
    <property type="match status" value="1"/>
</dbReference>
<evidence type="ECO:0000313" key="7">
    <source>
        <dbReference type="Proteomes" id="UP000658131"/>
    </source>
</evidence>
<dbReference type="Pfam" id="PF01418">
    <property type="entry name" value="HTH_6"/>
    <property type="match status" value="1"/>
</dbReference>
<sequence>MISNLFQLLDQHYEGFSKTYRIICDYVRSNYLDLSYLSIVELSRKIDVSVGSITGFCKAIGFAGYASFQKELQRMTQQEMFAMREIKNSISGGPKNDELLQDTIDTNILNLQRTYSDHLAQSFREAVDILCAGRRIYVIGLRSAYAVAYYFYFTLSDFKDNVTLLSLGEGDVFDRILHISSEDVLVTIGFEKYTKATCEITRFFRDHGCRIVALTDRLSSPLASMADAVLIAQNSSTTFSYVSAMTILNAVVIGIGRHNKKRTLRELETRQNILRDYNVHY</sequence>
<proteinExistence type="predicted"/>
<dbReference type="InterPro" id="IPR009057">
    <property type="entry name" value="Homeodomain-like_sf"/>
</dbReference>
<evidence type="ECO:0000256" key="3">
    <source>
        <dbReference type="ARBA" id="ARBA00023163"/>
    </source>
</evidence>
<reference evidence="6 7" key="1">
    <citation type="submission" date="2020-08" db="EMBL/GenBank/DDBJ databases">
        <title>Genome public.</title>
        <authorList>
            <person name="Liu C."/>
            <person name="Sun Q."/>
        </authorList>
    </citation>
    <scope>NUCLEOTIDE SEQUENCE [LARGE SCALE GENOMIC DNA]</scope>
    <source>
        <strain evidence="6 7">BX1</strain>
    </source>
</reference>
<evidence type="ECO:0000256" key="1">
    <source>
        <dbReference type="ARBA" id="ARBA00023015"/>
    </source>
</evidence>
<dbReference type="Proteomes" id="UP000658131">
    <property type="component" value="Unassembled WGS sequence"/>
</dbReference>
<dbReference type="CDD" id="cd05013">
    <property type="entry name" value="SIS_RpiR"/>
    <property type="match status" value="1"/>
</dbReference>
<evidence type="ECO:0000313" key="6">
    <source>
        <dbReference type="EMBL" id="MBC8576980.1"/>
    </source>
</evidence>
<keyword evidence="7" id="KW-1185">Reference proteome</keyword>
<protein>
    <submittedName>
        <fullName evidence="6">MurR/RpiR family transcriptional regulator</fullName>
    </submittedName>
</protein>
<evidence type="ECO:0000259" key="5">
    <source>
        <dbReference type="PROSITE" id="PS51464"/>
    </source>
</evidence>
<dbReference type="PANTHER" id="PTHR30514:SF18">
    <property type="entry name" value="RPIR-FAMILY TRANSCRIPTIONAL REGULATOR"/>
    <property type="match status" value="1"/>
</dbReference>
<dbReference type="InterPro" id="IPR001347">
    <property type="entry name" value="SIS_dom"/>
</dbReference>
<dbReference type="PANTHER" id="PTHR30514">
    <property type="entry name" value="GLUCOKINASE"/>
    <property type="match status" value="1"/>
</dbReference>
<organism evidence="6 7">
    <name type="scientific">Yanshouia hominis</name>
    <dbReference type="NCBI Taxonomy" id="2763673"/>
    <lineage>
        <taxon>Bacteria</taxon>
        <taxon>Bacillati</taxon>
        <taxon>Bacillota</taxon>
        <taxon>Clostridia</taxon>
        <taxon>Eubacteriales</taxon>
        <taxon>Oscillospiraceae</taxon>
        <taxon>Yanshouia</taxon>
    </lineage>
</organism>
<evidence type="ECO:0000256" key="2">
    <source>
        <dbReference type="ARBA" id="ARBA00023125"/>
    </source>
</evidence>
<dbReference type="EMBL" id="JACRTB010000019">
    <property type="protein sequence ID" value="MBC8576980.1"/>
    <property type="molecule type" value="Genomic_DNA"/>
</dbReference>
<keyword evidence="1" id="KW-0805">Transcription regulation</keyword>
<feature type="domain" description="SIS" evidence="5">
    <location>
        <begin position="126"/>
        <end position="261"/>
    </location>
</feature>
<dbReference type="InterPro" id="IPR047640">
    <property type="entry name" value="RpiR-like"/>
</dbReference>
<dbReference type="PROSITE" id="PS51464">
    <property type="entry name" value="SIS"/>
    <property type="match status" value="1"/>
</dbReference>
<dbReference type="Gene3D" id="3.40.50.10490">
    <property type="entry name" value="Glucose-6-phosphate isomerase like protein, domain 1"/>
    <property type="match status" value="1"/>
</dbReference>
<dbReference type="Gene3D" id="1.10.10.10">
    <property type="entry name" value="Winged helix-like DNA-binding domain superfamily/Winged helix DNA-binding domain"/>
    <property type="match status" value="1"/>
</dbReference>
<accession>A0ABR7NKQ6</accession>
<dbReference type="SUPFAM" id="SSF53697">
    <property type="entry name" value="SIS domain"/>
    <property type="match status" value="1"/>
</dbReference>
<name>A0ABR7NKQ6_9FIRM</name>
<comment type="caution">
    <text evidence="6">The sequence shown here is derived from an EMBL/GenBank/DDBJ whole genome shotgun (WGS) entry which is preliminary data.</text>
</comment>
<dbReference type="SUPFAM" id="SSF46689">
    <property type="entry name" value="Homeodomain-like"/>
    <property type="match status" value="1"/>
</dbReference>
<gene>
    <name evidence="6" type="ORF">H8717_11260</name>
</gene>
<dbReference type="InterPro" id="IPR036388">
    <property type="entry name" value="WH-like_DNA-bd_sf"/>
</dbReference>
<dbReference type="PROSITE" id="PS51071">
    <property type="entry name" value="HTH_RPIR"/>
    <property type="match status" value="1"/>
</dbReference>
<keyword evidence="3" id="KW-0804">Transcription</keyword>